<feature type="transmembrane region" description="Helical" evidence="1">
    <location>
        <begin position="42"/>
        <end position="61"/>
    </location>
</feature>
<proteinExistence type="predicted"/>
<evidence type="ECO:0000313" key="2">
    <source>
        <dbReference type="EMBL" id="TDQ71156.1"/>
    </source>
</evidence>
<keyword evidence="1" id="KW-1133">Transmembrane helix</keyword>
<feature type="transmembrane region" description="Helical" evidence="1">
    <location>
        <begin position="12"/>
        <end position="36"/>
    </location>
</feature>
<dbReference type="RefSeq" id="WP_133516732.1">
    <property type="nucleotide sequence ID" value="NZ_JAHDUW010000001.1"/>
</dbReference>
<name>A0A484F8G5_9EURY</name>
<sequence length="72" mass="7666">MAEINKSLILLFELLIAIGAILFLAGLCIGIFKWAAPITSEIGVVLGGVVVLIFGFALALYTTRSEQKEITA</sequence>
<reference evidence="2 3" key="1">
    <citation type="submission" date="2019-03" db="EMBL/GenBank/DDBJ databases">
        <title>Genomic Encyclopedia of Type Strains, Phase IV (KMG-IV): sequencing the most valuable type-strain genomes for metagenomic binning, comparative biology and taxonomic classification.</title>
        <authorList>
            <person name="Goeker M."/>
        </authorList>
    </citation>
    <scope>NUCLEOTIDE SEQUENCE [LARGE SCALE GENOMIC DNA]</scope>
    <source>
        <strain evidence="2 3">DSM 13328</strain>
    </source>
</reference>
<accession>A0A484F8G5</accession>
<keyword evidence="1" id="KW-0812">Transmembrane</keyword>
<protein>
    <submittedName>
        <fullName evidence="2">Uncharacterized protein</fullName>
    </submittedName>
</protein>
<dbReference type="EMBL" id="SNYS01000005">
    <property type="protein sequence ID" value="TDQ71156.1"/>
    <property type="molecule type" value="Genomic_DNA"/>
</dbReference>
<evidence type="ECO:0000313" key="3">
    <source>
        <dbReference type="Proteomes" id="UP000294855"/>
    </source>
</evidence>
<dbReference type="Proteomes" id="UP000294855">
    <property type="component" value="Unassembled WGS sequence"/>
</dbReference>
<gene>
    <name evidence="2" type="ORF">C7391_0259</name>
</gene>
<evidence type="ECO:0000256" key="1">
    <source>
        <dbReference type="SAM" id="Phobius"/>
    </source>
</evidence>
<organism evidence="2 3">
    <name type="scientific">Methanimicrococcus blatticola</name>
    <dbReference type="NCBI Taxonomy" id="91560"/>
    <lineage>
        <taxon>Archaea</taxon>
        <taxon>Methanobacteriati</taxon>
        <taxon>Methanobacteriota</taxon>
        <taxon>Stenosarchaea group</taxon>
        <taxon>Methanomicrobia</taxon>
        <taxon>Methanosarcinales</taxon>
        <taxon>Methanosarcinaceae</taxon>
        <taxon>Methanimicrococcus</taxon>
    </lineage>
</organism>
<dbReference type="AlphaFoldDB" id="A0A484F8G5"/>
<keyword evidence="3" id="KW-1185">Reference proteome</keyword>
<comment type="caution">
    <text evidence="2">The sequence shown here is derived from an EMBL/GenBank/DDBJ whole genome shotgun (WGS) entry which is preliminary data.</text>
</comment>
<keyword evidence="1" id="KW-0472">Membrane</keyword>